<gene>
    <name evidence="15" type="primary">EOG090X0BFR</name>
</gene>
<dbReference type="PANTHER" id="PTHR10466:SF0">
    <property type="entry name" value="PHOSPHOMANNOMUTASE"/>
    <property type="match status" value="1"/>
</dbReference>
<dbReference type="SUPFAM" id="SSF56784">
    <property type="entry name" value="HAD-like"/>
    <property type="match status" value="1"/>
</dbReference>
<dbReference type="CDD" id="cd02585">
    <property type="entry name" value="HAD_PMM"/>
    <property type="match status" value="1"/>
</dbReference>
<name>A0A4Y7LRM4_9CRUS</name>
<dbReference type="InterPro" id="IPR005002">
    <property type="entry name" value="PMM"/>
</dbReference>
<evidence type="ECO:0000313" key="15">
    <source>
        <dbReference type="EMBL" id="SVE69999.1"/>
    </source>
</evidence>
<protein>
    <recommendedName>
        <fullName evidence="5 13">Phosphomannomutase</fullName>
        <ecNumber evidence="5 13">5.4.2.8</ecNumber>
    </recommendedName>
</protein>
<feature type="binding site" evidence="12">
    <location>
        <position position="317"/>
    </location>
    <ligand>
        <name>Mg(2+)</name>
        <dbReference type="ChEBI" id="CHEBI:18420"/>
        <label>1</label>
    </ligand>
</feature>
<feature type="binding site" evidence="12">
    <location>
        <position position="305"/>
    </location>
    <ligand>
        <name>Mg(2+)</name>
        <dbReference type="ChEBI" id="CHEBI:18420"/>
        <label>1</label>
    </ligand>
</feature>
<dbReference type="InterPro" id="IPR036412">
    <property type="entry name" value="HAD-like_sf"/>
</dbReference>
<feature type="binding site" evidence="11">
    <location>
        <position position="230"/>
    </location>
    <ligand>
        <name>alpha-D-mannose 1-phosphate</name>
        <dbReference type="ChEBI" id="CHEBI:58409"/>
    </ligand>
</feature>
<evidence type="ECO:0000256" key="13">
    <source>
        <dbReference type="RuleBase" id="RU361118"/>
    </source>
</evidence>
<dbReference type="GO" id="GO:0005829">
    <property type="term" value="C:cytosol"/>
    <property type="evidence" value="ECO:0007669"/>
    <property type="project" value="TreeGrafter"/>
</dbReference>
<keyword evidence="9 13" id="KW-0413">Isomerase</keyword>
<comment type="cofactor">
    <cofactor evidence="12">
        <name>Mg(2+)</name>
        <dbReference type="ChEBI" id="CHEBI:18420"/>
    </cofactor>
</comment>
<keyword evidence="8 12" id="KW-0460">Magnesium</keyword>
<feature type="binding site" evidence="11">
    <location>
        <position position="277"/>
    </location>
    <ligand>
        <name>alpha-D-mannose 1-phosphate</name>
        <dbReference type="ChEBI" id="CHEBI:58409"/>
    </ligand>
</feature>
<dbReference type="Gene3D" id="3.30.1240.20">
    <property type="match status" value="1"/>
</dbReference>
<keyword evidence="14" id="KW-1133">Transmembrane helix</keyword>
<dbReference type="EC" id="5.4.2.8" evidence="5 13"/>
<feature type="binding site" evidence="11">
    <location>
        <position position="219"/>
    </location>
    <ligand>
        <name>alpha-D-mannose 1-phosphate</name>
        <dbReference type="ChEBI" id="CHEBI:58409"/>
    </ligand>
</feature>
<comment type="function">
    <text evidence="13">Involved in the synthesis of the GDP-mannose and dolichol-phosphate-mannose required for a number of critical mannosyl transfer reactions.</text>
</comment>
<dbReference type="UniPathway" id="UPA00126">
    <property type="reaction ID" value="UER00424"/>
</dbReference>
<reference evidence="15" key="1">
    <citation type="submission" date="2018-08" db="EMBL/GenBank/DDBJ databases">
        <authorList>
            <person name="Cornetti L."/>
        </authorList>
    </citation>
    <scope>NUCLEOTIDE SEQUENCE</scope>
    <source>
        <strain evidence="15">FI-BAL1-1</strain>
    </source>
</reference>
<feature type="binding site" evidence="12">
    <location>
        <position position="322"/>
    </location>
    <ligand>
        <name>Mg(2+)</name>
        <dbReference type="ChEBI" id="CHEBI:18420"/>
        <label>1</label>
    </ligand>
</feature>
<dbReference type="GO" id="GO:0046872">
    <property type="term" value="F:metal ion binding"/>
    <property type="evidence" value="ECO:0007669"/>
    <property type="project" value="UniProtKB-KW"/>
</dbReference>
<feature type="binding site" evidence="12">
    <location>
        <position position="319"/>
    </location>
    <ligand>
        <name>Mg(2+)</name>
        <dbReference type="ChEBI" id="CHEBI:18420"/>
        <label>1</label>
    </ligand>
</feature>
<comment type="similarity">
    <text evidence="3 13">Belongs to the eukaryotic PMM family.</text>
</comment>
<feature type="binding site" evidence="12">
    <location>
        <position position="106"/>
    </location>
    <ligand>
        <name>Mg(2+)</name>
        <dbReference type="ChEBI" id="CHEBI:18420"/>
        <label>1</label>
    </ligand>
</feature>
<dbReference type="GO" id="GO:0006013">
    <property type="term" value="P:mannose metabolic process"/>
    <property type="evidence" value="ECO:0007669"/>
    <property type="project" value="TreeGrafter"/>
</dbReference>
<dbReference type="NCBIfam" id="TIGR01484">
    <property type="entry name" value="HAD-SF-IIB"/>
    <property type="match status" value="1"/>
</dbReference>
<dbReference type="GO" id="GO:0009298">
    <property type="term" value="P:GDP-mannose biosynthetic process"/>
    <property type="evidence" value="ECO:0007669"/>
    <property type="project" value="UniProtKB-UniPathway"/>
</dbReference>
<feature type="binding site" evidence="11">
    <location>
        <position position="115"/>
    </location>
    <ligand>
        <name>alpha-D-mannose 1-phosphate</name>
        <dbReference type="ChEBI" id="CHEBI:58409"/>
    </ligand>
</feature>
<feature type="binding site" evidence="11">
    <location>
        <position position="275"/>
    </location>
    <ligand>
        <name>alpha-D-mannose 1-phosphate</name>
        <dbReference type="ChEBI" id="CHEBI:58409"/>
    </ligand>
</feature>
<accession>A0A4Y7LRM4</accession>
<feature type="binding site" evidence="11">
    <location>
        <position position="237"/>
    </location>
    <ligand>
        <name>alpha-D-mannose 1-phosphate</name>
        <dbReference type="ChEBI" id="CHEBI:58409"/>
    </ligand>
</feature>
<comment type="catalytic activity">
    <reaction evidence="13">
        <text>alpha-D-mannose 1-phosphate = D-mannose 6-phosphate</text>
        <dbReference type="Rhea" id="RHEA:11140"/>
        <dbReference type="ChEBI" id="CHEBI:58409"/>
        <dbReference type="ChEBI" id="CHEBI:58735"/>
        <dbReference type="EC" id="5.4.2.8"/>
    </reaction>
</comment>
<dbReference type="InterPro" id="IPR006379">
    <property type="entry name" value="HAD-SF_hydro_IIB"/>
</dbReference>
<evidence type="ECO:0000256" key="6">
    <source>
        <dbReference type="ARBA" id="ARBA00022490"/>
    </source>
</evidence>
<dbReference type="Gene3D" id="3.40.50.1000">
    <property type="entry name" value="HAD superfamily/HAD-like"/>
    <property type="match status" value="1"/>
</dbReference>
<evidence type="ECO:0000256" key="1">
    <source>
        <dbReference type="ARBA" id="ARBA00004496"/>
    </source>
</evidence>
<dbReference type="SFLD" id="SFLDG01143">
    <property type="entry name" value="C2.B.3:_Phosphomannomutase_Lik"/>
    <property type="match status" value="1"/>
</dbReference>
<comment type="pathway">
    <text evidence="2 13">Nucleotide-sugar biosynthesis; GDP-alpha-D-mannose biosynthesis; alpha-D-mannose 1-phosphate from D-fructose 6-phosphate: step 2/2.</text>
</comment>
<dbReference type="AlphaFoldDB" id="A0A4Y7LRM4"/>
<dbReference type="FunFam" id="3.30.1240.20:FF:000001">
    <property type="entry name" value="Phosphomannomutase"/>
    <property type="match status" value="1"/>
</dbReference>
<evidence type="ECO:0000256" key="2">
    <source>
        <dbReference type="ARBA" id="ARBA00004699"/>
    </source>
</evidence>
<organism evidence="15">
    <name type="scientific">Eubosmina coregoni</name>
    <dbReference type="NCBI Taxonomy" id="186181"/>
    <lineage>
        <taxon>Eukaryota</taxon>
        <taxon>Metazoa</taxon>
        <taxon>Ecdysozoa</taxon>
        <taxon>Arthropoda</taxon>
        <taxon>Crustacea</taxon>
        <taxon>Branchiopoda</taxon>
        <taxon>Diplostraca</taxon>
        <taxon>Cladocera</taxon>
        <taxon>Anomopoda</taxon>
        <taxon>Bosminidae</taxon>
        <taxon>Eubosmina</taxon>
    </lineage>
</organism>
<feature type="transmembrane region" description="Helical" evidence="14">
    <location>
        <begin position="68"/>
        <end position="98"/>
    </location>
</feature>
<keyword evidence="7 12" id="KW-0479">Metal-binding</keyword>
<dbReference type="EMBL" id="LR000380">
    <property type="protein sequence ID" value="SVE69999.1"/>
    <property type="molecule type" value="mRNA"/>
</dbReference>
<dbReference type="GO" id="GO:0006487">
    <property type="term" value="P:protein N-linked glycosylation"/>
    <property type="evidence" value="ECO:0007669"/>
    <property type="project" value="TreeGrafter"/>
</dbReference>
<evidence type="ECO:0000256" key="8">
    <source>
        <dbReference type="ARBA" id="ARBA00022842"/>
    </source>
</evidence>
<sequence length="343" mass="38819">MESRCHGRINSNRFHVIGGKALTEFNWQKAMIQSRIMEKVQNVGDRINSQSWLEQIRTLAKERSVTSILFMLLIGFCCIPIFIGLVGATFTFLGFVFVEELICLFDVDGTLTIPRQRILPATEDFLLNNVKPKATLGLVGGSDLNKIAEQMGGMDVLEKFDYVFAENGLVAYKNGKLIGRMNIQEHVGEEKLQTFINYALGYMSKLILPVKRGTFIEFRDGLINVCPVGRSCTQSQRDQFAAFDQEHGIREKFVEDLKKQFPDLGLKFSIGGQISIDVFPEGWDKTYALRYVEKDGFKEIHFFGDKTAPGGNDHEIFEDARTFGHTVTSPDDTIDQLKQLLHL</sequence>
<keyword evidence="6 13" id="KW-0963">Cytoplasm</keyword>
<comment type="subcellular location">
    <subcellularLocation>
        <location evidence="1 13">Cytoplasm</location>
    </subcellularLocation>
</comment>
<evidence type="ECO:0000256" key="14">
    <source>
        <dbReference type="SAM" id="Phobius"/>
    </source>
</evidence>
<evidence type="ECO:0000256" key="10">
    <source>
        <dbReference type="PIRSR" id="PIRSR605002-1"/>
    </source>
</evidence>
<dbReference type="InterPro" id="IPR043169">
    <property type="entry name" value="PMM_cap"/>
</dbReference>
<proteinExistence type="evidence at transcript level"/>
<dbReference type="SFLD" id="SFLDG01140">
    <property type="entry name" value="C2.B:_Phosphomannomutase_and_P"/>
    <property type="match status" value="1"/>
</dbReference>
<evidence type="ECO:0000256" key="3">
    <source>
        <dbReference type="ARBA" id="ARBA00009736"/>
    </source>
</evidence>
<keyword evidence="14" id="KW-0812">Transmembrane</keyword>
<comment type="subunit">
    <text evidence="4 13">Homodimer.</text>
</comment>
<dbReference type="GO" id="GO:0004615">
    <property type="term" value="F:phosphomannomutase activity"/>
    <property type="evidence" value="ECO:0007669"/>
    <property type="project" value="UniProtKB-EC"/>
</dbReference>
<evidence type="ECO:0000256" key="4">
    <source>
        <dbReference type="ARBA" id="ARBA00011738"/>
    </source>
</evidence>
<evidence type="ECO:0000256" key="9">
    <source>
        <dbReference type="ARBA" id="ARBA00023235"/>
    </source>
</evidence>
<dbReference type="SFLD" id="SFLDF00445">
    <property type="entry name" value="alpha-phosphomannomutase"/>
    <property type="match status" value="1"/>
</dbReference>
<evidence type="ECO:0000256" key="11">
    <source>
        <dbReference type="PIRSR" id="PIRSR605002-2"/>
    </source>
</evidence>
<dbReference type="SFLD" id="SFLDS00003">
    <property type="entry name" value="Haloacid_Dehalogenase"/>
    <property type="match status" value="1"/>
</dbReference>
<dbReference type="Pfam" id="PF03332">
    <property type="entry name" value="PMM"/>
    <property type="match status" value="1"/>
</dbReference>
<keyword evidence="14" id="KW-0472">Membrane</keyword>
<dbReference type="InterPro" id="IPR023214">
    <property type="entry name" value="HAD_sf"/>
</dbReference>
<evidence type="ECO:0000256" key="7">
    <source>
        <dbReference type="ARBA" id="ARBA00022723"/>
    </source>
</evidence>
<evidence type="ECO:0000256" key="12">
    <source>
        <dbReference type="PIRSR" id="PIRSR605002-3"/>
    </source>
</evidence>
<feature type="active site" description="Proton donor/acceptor" evidence="10">
    <location>
        <position position="108"/>
    </location>
</feature>
<dbReference type="PANTHER" id="PTHR10466">
    <property type="entry name" value="PHOSPHOMANNOMUTASE"/>
    <property type="match status" value="1"/>
</dbReference>
<feature type="binding site" evidence="12">
    <location>
        <position position="108"/>
    </location>
    <ligand>
        <name>Mg(2+)</name>
        <dbReference type="ChEBI" id="CHEBI:18420"/>
        <label>1</label>
    </ligand>
</feature>
<evidence type="ECO:0000256" key="5">
    <source>
        <dbReference type="ARBA" id="ARBA00012730"/>
    </source>
</evidence>
<feature type="active site" description="Nucleophile" evidence="10">
    <location>
        <position position="106"/>
    </location>
</feature>